<name>A0A1H8YCW4_9PSEU</name>
<protein>
    <recommendedName>
        <fullName evidence="4">Beta-lactamase class A</fullName>
    </recommendedName>
</protein>
<dbReference type="RefSeq" id="WP_091621889.1">
    <property type="nucleotide sequence ID" value="NZ_FOEF01000013.1"/>
</dbReference>
<reference evidence="3" key="1">
    <citation type="submission" date="2016-10" db="EMBL/GenBank/DDBJ databases">
        <authorList>
            <person name="Varghese N."/>
            <person name="Submissions S."/>
        </authorList>
    </citation>
    <scope>NUCLEOTIDE SEQUENCE [LARGE SCALE GENOMIC DNA]</scope>
    <source>
        <strain evidence="3">DSM 44993</strain>
    </source>
</reference>
<dbReference type="Gene3D" id="3.40.710.10">
    <property type="entry name" value="DD-peptidase/beta-lactamase superfamily"/>
    <property type="match status" value="1"/>
</dbReference>
<gene>
    <name evidence="2" type="ORF">SAMN04489732_113275</name>
</gene>
<organism evidence="2 3">
    <name type="scientific">Amycolatopsis saalfeldensis</name>
    <dbReference type="NCBI Taxonomy" id="394193"/>
    <lineage>
        <taxon>Bacteria</taxon>
        <taxon>Bacillati</taxon>
        <taxon>Actinomycetota</taxon>
        <taxon>Actinomycetes</taxon>
        <taxon>Pseudonocardiales</taxon>
        <taxon>Pseudonocardiaceae</taxon>
        <taxon>Amycolatopsis</taxon>
    </lineage>
</organism>
<feature type="region of interest" description="Disordered" evidence="1">
    <location>
        <begin position="42"/>
        <end position="62"/>
    </location>
</feature>
<dbReference type="Proteomes" id="UP000198582">
    <property type="component" value="Unassembled WGS sequence"/>
</dbReference>
<accession>A0A1H8YCW4</accession>
<dbReference type="InterPro" id="IPR000871">
    <property type="entry name" value="Beta-lactam_class-A"/>
</dbReference>
<dbReference type="InterPro" id="IPR012338">
    <property type="entry name" value="Beta-lactam/transpept-like"/>
</dbReference>
<dbReference type="AlphaFoldDB" id="A0A1H8YCW4"/>
<evidence type="ECO:0000313" key="2">
    <source>
        <dbReference type="EMBL" id="SEP49956.1"/>
    </source>
</evidence>
<evidence type="ECO:0000313" key="3">
    <source>
        <dbReference type="Proteomes" id="UP000198582"/>
    </source>
</evidence>
<dbReference type="STRING" id="394193.SAMN04489732_113275"/>
<evidence type="ECO:0008006" key="4">
    <source>
        <dbReference type="Google" id="ProtNLM"/>
    </source>
</evidence>
<dbReference type="OrthoDB" id="4981298at2"/>
<dbReference type="GO" id="GO:0008800">
    <property type="term" value="F:beta-lactamase activity"/>
    <property type="evidence" value="ECO:0007669"/>
    <property type="project" value="InterPro"/>
</dbReference>
<dbReference type="PANTHER" id="PTHR35333">
    <property type="entry name" value="BETA-LACTAMASE"/>
    <property type="match status" value="1"/>
</dbReference>
<dbReference type="SUPFAM" id="SSF56601">
    <property type="entry name" value="beta-lactamase/transpeptidase-like"/>
    <property type="match status" value="1"/>
</dbReference>
<dbReference type="EMBL" id="FOEF01000013">
    <property type="protein sequence ID" value="SEP49956.1"/>
    <property type="molecule type" value="Genomic_DNA"/>
</dbReference>
<evidence type="ECO:0000256" key="1">
    <source>
        <dbReference type="SAM" id="MobiDB-lite"/>
    </source>
</evidence>
<dbReference type="GO" id="GO:0030655">
    <property type="term" value="P:beta-lactam antibiotic catabolic process"/>
    <property type="evidence" value="ECO:0007669"/>
    <property type="project" value="InterPro"/>
</dbReference>
<dbReference type="GO" id="GO:0046677">
    <property type="term" value="P:response to antibiotic"/>
    <property type="evidence" value="ECO:0007669"/>
    <property type="project" value="InterPro"/>
</dbReference>
<sequence>MRKVNLLFLVGLCLGALTGLTVVVLRPPGHSPVAVAEIGRAAEKPITTSETPEDPKNPSSASLEALLPQGHVSALVFDRAKGTFALSVNADRAYTSASLVKLLIALNAQESGESRALIEKMLSHSDDAIASRLWVEGGETSIVTNAIQRMGLTGTQPPSNPGRWGDTKITAADVVRIYDYLLDEAPAPARDLILNALHDATEYGSDGFRQYFGIPDAVGGLPWAVKQGWSCCDPTMMLHTTGLVGKNRYLVVVLTEQPKSVGYDAAKQQITNVVKNLLPLLGN</sequence>
<proteinExistence type="predicted"/>
<dbReference type="PANTHER" id="PTHR35333:SF3">
    <property type="entry name" value="BETA-LACTAMASE-TYPE TRANSPEPTIDASE FOLD CONTAINING PROTEIN"/>
    <property type="match status" value="1"/>
</dbReference>
<keyword evidence="3" id="KW-1185">Reference proteome</keyword>